<organism evidence="6 7">
    <name type="scientific">Pseudomonas aeruginosa</name>
    <dbReference type="NCBI Taxonomy" id="287"/>
    <lineage>
        <taxon>Bacteria</taxon>
        <taxon>Pseudomonadati</taxon>
        <taxon>Pseudomonadota</taxon>
        <taxon>Gammaproteobacteria</taxon>
        <taxon>Pseudomonadales</taxon>
        <taxon>Pseudomonadaceae</taxon>
        <taxon>Pseudomonas</taxon>
    </lineage>
</organism>
<reference evidence="7" key="1">
    <citation type="submission" date="2015-06" db="EMBL/GenBank/DDBJ databases">
        <authorList>
            <person name="Radhakrishnan Rajesh"/>
            <person name="Underwood Anthony"/>
            <person name="Al-Shahib Ali"/>
        </authorList>
    </citation>
    <scope>NUCLEOTIDE SEQUENCE [LARGE SCALE GENOMIC DNA]</scope>
    <source>
        <strain evidence="7">P19_London_7_VIM_2_05_10</strain>
    </source>
</reference>
<dbReference type="AlphaFoldDB" id="A0A9P1R0K7"/>
<dbReference type="PANTHER" id="PTHR11360:SF284">
    <property type="entry name" value="EG:103B4.3 PROTEIN-RELATED"/>
    <property type="match status" value="1"/>
</dbReference>
<evidence type="ECO:0000256" key="1">
    <source>
        <dbReference type="ARBA" id="ARBA00022692"/>
    </source>
</evidence>
<keyword evidence="3 4" id="KW-0472">Membrane</keyword>
<comment type="caution">
    <text evidence="6">The sequence shown here is derived from an EMBL/GenBank/DDBJ whole genome shotgun (WGS) entry which is preliminary data.</text>
</comment>
<accession>A0A9P1R0K7</accession>
<dbReference type="EMBL" id="CVVU01000019">
    <property type="protein sequence ID" value="CRN99045.1"/>
    <property type="molecule type" value="Genomic_DNA"/>
</dbReference>
<dbReference type="Pfam" id="PF07690">
    <property type="entry name" value="MFS_1"/>
    <property type="match status" value="1"/>
</dbReference>
<evidence type="ECO:0000256" key="4">
    <source>
        <dbReference type="SAM" id="Phobius"/>
    </source>
</evidence>
<dbReference type="PANTHER" id="PTHR11360">
    <property type="entry name" value="MONOCARBOXYLATE TRANSPORTER"/>
    <property type="match status" value="1"/>
</dbReference>
<dbReference type="InterPro" id="IPR050327">
    <property type="entry name" value="Proton-linked_MCT"/>
</dbReference>
<proteinExistence type="predicted"/>
<evidence type="ECO:0000313" key="7">
    <source>
        <dbReference type="Proteomes" id="UP000045039"/>
    </source>
</evidence>
<dbReference type="InterPro" id="IPR036259">
    <property type="entry name" value="MFS_trans_sf"/>
</dbReference>
<keyword evidence="1 4" id="KW-0812">Transmembrane</keyword>
<name>A0A9P1R0K7_PSEAI</name>
<feature type="transmembrane region" description="Helical" evidence="4">
    <location>
        <begin position="87"/>
        <end position="106"/>
    </location>
</feature>
<sequence>MLELGLALPLLAWLFREPAPDAGVAAGTAVAETALSGSTAPQAWRSASFWLVLGNQVLAVFVMSGIMTHGVPMLVERGLSRGEAGTALSALWVGMMLSQPLMGWLLDRVATPRVALPFALAAVLGMAWFLVGDTPSGLWLAVFLVGLGGGGESGTTKYLLMRYFGLRSFGVIYGSIQPFTFALSISLGAYLLGWLYDRAEGYGTAEWVLLAAFSLAACSLFAFRPYPQKLP</sequence>
<dbReference type="PROSITE" id="PS50850">
    <property type="entry name" value="MFS"/>
    <property type="match status" value="1"/>
</dbReference>
<keyword evidence="2 4" id="KW-1133">Transmembrane helix</keyword>
<feature type="domain" description="Major facilitator superfamily (MFS) profile" evidence="5">
    <location>
        <begin position="48"/>
        <end position="231"/>
    </location>
</feature>
<dbReference type="InterPro" id="IPR011701">
    <property type="entry name" value="MFS"/>
</dbReference>
<dbReference type="SUPFAM" id="SSF103473">
    <property type="entry name" value="MFS general substrate transporter"/>
    <property type="match status" value="1"/>
</dbReference>
<dbReference type="Proteomes" id="UP000045039">
    <property type="component" value="Unassembled WGS sequence"/>
</dbReference>
<dbReference type="InterPro" id="IPR020846">
    <property type="entry name" value="MFS_dom"/>
</dbReference>
<evidence type="ECO:0000313" key="6">
    <source>
        <dbReference type="EMBL" id="CRN99045.1"/>
    </source>
</evidence>
<feature type="transmembrane region" description="Helical" evidence="4">
    <location>
        <begin position="207"/>
        <end position="226"/>
    </location>
</feature>
<gene>
    <name evidence="6" type="ORF">PAERUG_P19_London_7_VIM_2_05_10_00471</name>
</gene>
<protein>
    <submittedName>
        <fullName evidence="6">Major Facilitator Superfamily protein</fullName>
    </submittedName>
</protein>
<evidence type="ECO:0000256" key="3">
    <source>
        <dbReference type="ARBA" id="ARBA00023136"/>
    </source>
</evidence>
<dbReference type="GO" id="GO:0022857">
    <property type="term" value="F:transmembrane transporter activity"/>
    <property type="evidence" value="ECO:0007669"/>
    <property type="project" value="InterPro"/>
</dbReference>
<feature type="transmembrane region" description="Helical" evidence="4">
    <location>
        <begin position="172"/>
        <end position="195"/>
    </location>
</feature>
<dbReference type="Gene3D" id="1.20.1250.20">
    <property type="entry name" value="MFS general substrate transporter like domains"/>
    <property type="match status" value="1"/>
</dbReference>
<evidence type="ECO:0000259" key="5">
    <source>
        <dbReference type="PROSITE" id="PS50850"/>
    </source>
</evidence>
<feature type="transmembrane region" description="Helical" evidence="4">
    <location>
        <begin position="49"/>
        <end position="75"/>
    </location>
</feature>
<evidence type="ECO:0000256" key="2">
    <source>
        <dbReference type="ARBA" id="ARBA00022989"/>
    </source>
</evidence>